<evidence type="ECO:0000313" key="6">
    <source>
        <dbReference type="Proteomes" id="UP000286050"/>
    </source>
</evidence>
<dbReference type="Gene3D" id="3.90.1720.10">
    <property type="entry name" value="endopeptidase domain like (from Nostoc punctiforme)"/>
    <property type="match status" value="1"/>
</dbReference>
<feature type="region of interest" description="Disordered" evidence="3">
    <location>
        <begin position="1"/>
        <end position="23"/>
    </location>
</feature>
<keyword evidence="2" id="KW-0175">Coiled coil</keyword>
<dbReference type="AlphaFoldDB" id="A0A414FWE4"/>
<dbReference type="InterPro" id="IPR038765">
    <property type="entry name" value="Papain-like_cys_pep_sf"/>
</dbReference>
<organism evidence="5 6">
    <name type="scientific">Collinsella intestinalis</name>
    <dbReference type="NCBI Taxonomy" id="147207"/>
    <lineage>
        <taxon>Bacteria</taxon>
        <taxon>Bacillati</taxon>
        <taxon>Actinomycetota</taxon>
        <taxon>Coriobacteriia</taxon>
        <taxon>Coriobacteriales</taxon>
        <taxon>Coriobacteriaceae</taxon>
        <taxon>Collinsella</taxon>
    </lineage>
</organism>
<name>A0A414FWE4_9ACTN</name>
<feature type="compositionally biased region" description="Polar residues" evidence="3">
    <location>
        <begin position="1"/>
        <end position="16"/>
    </location>
</feature>
<comment type="caution">
    <text evidence="5">The sequence shown here is derived from an EMBL/GenBank/DDBJ whole genome shotgun (WGS) entry which is preliminary data.</text>
</comment>
<gene>
    <name evidence="5" type="ORF">DW787_06050</name>
</gene>
<evidence type="ECO:0000256" key="2">
    <source>
        <dbReference type="SAM" id="Coils"/>
    </source>
</evidence>
<keyword evidence="1" id="KW-0732">Signal</keyword>
<evidence type="ECO:0000256" key="1">
    <source>
        <dbReference type="ARBA" id="ARBA00022729"/>
    </source>
</evidence>
<feature type="coiled-coil region" evidence="2">
    <location>
        <begin position="176"/>
        <end position="255"/>
    </location>
</feature>
<dbReference type="InterPro" id="IPR006311">
    <property type="entry name" value="TAT_signal"/>
</dbReference>
<sequence>MELSMSHTAKSTQRTHGATAHVSPSLSRRALVASALAAASSAVLFGLPARAHAARATQATIDALATAEEKLAAVEAELDKLAADFEALSHEQDRTVSQIEEVQAQLDETQAQIDEKQAELENKQGVLSRRVSNSYKDGGTSMLTLLMAADSFDDLLSNSHYIEKVNDADKQVIGEIQTIRAELEQHKSTLESQKADLEALKEQQAQQLSVMQAKQAEVQQLVDGLSSDVRDLIAKRDAEYLAAVAEEERQKAEQDKFQQGAGGSYVPSTGHVSGPVKSLERVLSACRAVPSPGNGLCAMWVSRVFASAGFGYVGGNANDMYNRYCTSSDRGSLKPGMIIASPTHPHTSAGRIYGHVGIYVGNGTVMDNVGFIRSIGVDEWIAYYGVTVTPRWGWIGGWVLG</sequence>
<dbReference type="EMBL" id="QSJI01000004">
    <property type="protein sequence ID" value="RHD55743.1"/>
    <property type="molecule type" value="Genomic_DNA"/>
</dbReference>
<evidence type="ECO:0000313" key="5">
    <source>
        <dbReference type="EMBL" id="RHD55743.1"/>
    </source>
</evidence>
<evidence type="ECO:0000259" key="4">
    <source>
        <dbReference type="Pfam" id="PF24568"/>
    </source>
</evidence>
<reference evidence="5 6" key="1">
    <citation type="submission" date="2018-08" db="EMBL/GenBank/DDBJ databases">
        <title>A genome reference for cultivated species of the human gut microbiota.</title>
        <authorList>
            <person name="Zou Y."/>
            <person name="Xue W."/>
            <person name="Luo G."/>
        </authorList>
    </citation>
    <scope>NUCLEOTIDE SEQUENCE [LARGE SCALE GENOMIC DNA]</scope>
    <source>
        <strain evidence="5 6">AM30-5LB</strain>
    </source>
</reference>
<protein>
    <recommendedName>
        <fullName evidence="4">Peptidoglycan hydrolase PcsB coiled-coil domain-containing protein</fullName>
    </recommendedName>
</protein>
<feature type="coiled-coil region" evidence="2">
    <location>
        <begin position="64"/>
        <end position="126"/>
    </location>
</feature>
<accession>A0A414FWE4</accession>
<dbReference type="Proteomes" id="UP000286050">
    <property type="component" value="Unassembled WGS sequence"/>
</dbReference>
<dbReference type="Pfam" id="PF24568">
    <property type="entry name" value="CC_PcsB"/>
    <property type="match status" value="1"/>
</dbReference>
<evidence type="ECO:0000256" key="3">
    <source>
        <dbReference type="SAM" id="MobiDB-lite"/>
    </source>
</evidence>
<dbReference type="SUPFAM" id="SSF54001">
    <property type="entry name" value="Cysteine proteinases"/>
    <property type="match status" value="1"/>
</dbReference>
<feature type="domain" description="Peptidoglycan hydrolase PcsB coiled-coil" evidence="4">
    <location>
        <begin position="113"/>
        <end position="185"/>
    </location>
</feature>
<dbReference type="InterPro" id="IPR057309">
    <property type="entry name" value="PcsB_CC"/>
</dbReference>
<dbReference type="Gene3D" id="6.10.250.3150">
    <property type="match status" value="1"/>
</dbReference>
<dbReference type="PROSITE" id="PS51318">
    <property type="entry name" value="TAT"/>
    <property type="match status" value="1"/>
</dbReference>
<proteinExistence type="predicted"/>